<proteinExistence type="inferred from homology"/>
<dbReference type="SUPFAM" id="SSF101576">
    <property type="entry name" value="Supernatant protein factor (SPF), C-terminal domain"/>
    <property type="match status" value="1"/>
</dbReference>
<feature type="chain" id="PRO_5034049108" evidence="11">
    <location>
        <begin position="27"/>
        <end position="240"/>
    </location>
</feature>
<keyword evidence="13" id="KW-1185">Reference proteome</keyword>
<dbReference type="Pfam" id="PF01105">
    <property type="entry name" value="EMP24_GP25L"/>
    <property type="match status" value="1"/>
</dbReference>
<dbReference type="OMA" id="GQDQEDW"/>
<evidence type="ECO:0000256" key="1">
    <source>
        <dbReference type="ARBA" id="ARBA00004479"/>
    </source>
</evidence>
<dbReference type="KEGG" id="hazt:108676414"/>
<keyword evidence="3" id="KW-0217">Developmental protein</keyword>
<dbReference type="InterPro" id="IPR009038">
    <property type="entry name" value="GOLD_dom"/>
</dbReference>
<evidence type="ECO:0000313" key="13">
    <source>
        <dbReference type="Proteomes" id="UP000694843"/>
    </source>
</evidence>
<dbReference type="RefSeq" id="XP_018019977.1">
    <property type="nucleotide sequence ID" value="XM_018164488.2"/>
</dbReference>
<feature type="transmembrane region" description="Helical" evidence="10">
    <location>
        <begin position="203"/>
        <end position="223"/>
    </location>
</feature>
<evidence type="ECO:0000256" key="5">
    <source>
        <dbReference type="ARBA" id="ARBA00022729"/>
    </source>
</evidence>
<accession>A0A8B7P1T7</accession>
<dbReference type="InterPro" id="IPR036598">
    <property type="entry name" value="GOLD_dom_sf"/>
</dbReference>
<keyword evidence="6 10" id="KW-1133">Transmembrane helix</keyword>
<dbReference type="PANTHER" id="PTHR22811">
    <property type="entry name" value="TRANSMEMBRANE EMP24 DOMAIN-CONTAINING PROTEIN"/>
    <property type="match status" value="1"/>
</dbReference>
<dbReference type="InterPro" id="IPR015720">
    <property type="entry name" value="Emp24-like"/>
</dbReference>
<evidence type="ECO:0000256" key="4">
    <source>
        <dbReference type="ARBA" id="ARBA00022692"/>
    </source>
</evidence>
<dbReference type="SMART" id="SM01190">
    <property type="entry name" value="EMP24_GP25L"/>
    <property type="match status" value="1"/>
</dbReference>
<evidence type="ECO:0000256" key="9">
    <source>
        <dbReference type="RuleBase" id="RU003827"/>
    </source>
</evidence>
<evidence type="ECO:0000259" key="12">
    <source>
        <dbReference type="PROSITE" id="PS50866"/>
    </source>
</evidence>
<reference evidence="14" key="1">
    <citation type="submission" date="2025-08" db="UniProtKB">
        <authorList>
            <consortium name="RefSeq"/>
        </authorList>
    </citation>
    <scope>IDENTIFICATION</scope>
    <source>
        <tissue evidence="14">Whole organism</tissue>
    </source>
</reference>
<feature type="signal peptide" evidence="11">
    <location>
        <begin position="1"/>
        <end position="26"/>
    </location>
</feature>
<dbReference type="GeneID" id="108676414"/>
<sequence length="240" mass="27869">MSIANMMQSWHCVICFLFMIISCCFCGDRDDEMTVTVKPGSAECFYLSVSANDELELEYQVINGEQGELDIDFFLYGHAGNLLKSERRSSDNLHKITLTEQGDYKFCFDNTFSRFSAKTVFFTFMLTNLNDPGPVDEWGNQMPFLQDEDIYEMKIEDIKDAVDRIRSHITKARMVQDSISAHEARDRNIAENNYTRINNFSCISVIIMITTAIIQVVLLRSLFDERSKLHKLWKKDRPKF</sequence>
<keyword evidence="7 10" id="KW-0472">Membrane</keyword>
<evidence type="ECO:0000256" key="7">
    <source>
        <dbReference type="ARBA" id="ARBA00023136"/>
    </source>
</evidence>
<evidence type="ECO:0000256" key="8">
    <source>
        <dbReference type="ARBA" id="ARBA00037847"/>
    </source>
</evidence>
<feature type="domain" description="GOLD" evidence="12">
    <location>
        <begin position="42"/>
        <end position="126"/>
    </location>
</feature>
<evidence type="ECO:0000256" key="11">
    <source>
        <dbReference type="SAM" id="SignalP"/>
    </source>
</evidence>
<organism evidence="13 14">
    <name type="scientific">Hyalella azteca</name>
    <name type="common">Amphipod</name>
    <dbReference type="NCBI Taxonomy" id="294128"/>
    <lineage>
        <taxon>Eukaryota</taxon>
        <taxon>Metazoa</taxon>
        <taxon>Ecdysozoa</taxon>
        <taxon>Arthropoda</taxon>
        <taxon>Crustacea</taxon>
        <taxon>Multicrustacea</taxon>
        <taxon>Malacostraca</taxon>
        <taxon>Eumalacostraca</taxon>
        <taxon>Peracarida</taxon>
        <taxon>Amphipoda</taxon>
        <taxon>Senticaudata</taxon>
        <taxon>Talitrida</taxon>
        <taxon>Talitroidea</taxon>
        <taxon>Hyalellidae</taxon>
        <taxon>Hyalella</taxon>
    </lineage>
</organism>
<protein>
    <submittedName>
        <fullName evidence="14">Transmembrane emp24 domain-containing protein 1</fullName>
    </submittedName>
</protein>
<keyword evidence="4 9" id="KW-0812">Transmembrane</keyword>
<dbReference type="PROSITE" id="PS50866">
    <property type="entry name" value="GOLD"/>
    <property type="match status" value="1"/>
</dbReference>
<dbReference type="Proteomes" id="UP000694843">
    <property type="component" value="Unplaced"/>
</dbReference>
<gene>
    <name evidence="14" type="primary">LOC108676414</name>
</gene>
<dbReference type="GO" id="GO:0012505">
    <property type="term" value="C:endomembrane system"/>
    <property type="evidence" value="ECO:0007669"/>
    <property type="project" value="UniProtKB-SubCell"/>
</dbReference>
<evidence type="ECO:0000256" key="2">
    <source>
        <dbReference type="ARBA" id="ARBA00007104"/>
    </source>
</evidence>
<evidence type="ECO:0000256" key="3">
    <source>
        <dbReference type="ARBA" id="ARBA00022473"/>
    </source>
</evidence>
<dbReference type="Gene3D" id="2.60.120.680">
    <property type="entry name" value="GOLD domain"/>
    <property type="match status" value="1"/>
</dbReference>
<comment type="subcellular location">
    <subcellularLocation>
        <location evidence="8">Endomembrane system</location>
        <topology evidence="8">Single-pass membrane protein</topology>
    </subcellularLocation>
    <subcellularLocation>
        <location evidence="1 9">Membrane</location>
        <topology evidence="1 9">Single-pass type I membrane protein</topology>
    </subcellularLocation>
</comment>
<evidence type="ECO:0000313" key="14">
    <source>
        <dbReference type="RefSeq" id="XP_018019977.1"/>
    </source>
</evidence>
<keyword evidence="5 11" id="KW-0732">Signal</keyword>
<evidence type="ECO:0000256" key="10">
    <source>
        <dbReference type="SAM" id="Phobius"/>
    </source>
</evidence>
<dbReference type="GO" id="GO:0016020">
    <property type="term" value="C:membrane"/>
    <property type="evidence" value="ECO:0007669"/>
    <property type="project" value="UniProtKB-SubCell"/>
</dbReference>
<comment type="similarity">
    <text evidence="2 9">Belongs to the EMP24/GP25L family.</text>
</comment>
<name>A0A8B7P1T7_HYAAZ</name>
<evidence type="ECO:0000256" key="6">
    <source>
        <dbReference type="ARBA" id="ARBA00022989"/>
    </source>
</evidence>
<dbReference type="OrthoDB" id="5976732at2759"/>
<dbReference type="AlphaFoldDB" id="A0A8B7P1T7"/>